<evidence type="ECO:0000259" key="3">
    <source>
        <dbReference type="Pfam" id="PF05368"/>
    </source>
</evidence>
<sequence length="307" mass="34204">MMRIAVAGGGGLGRLLAMELAQADNAYNVIVLSRSVRQEYASEDIGAFQVDYSDYENLMFHLQGIDLVISTISGSEQISLIDAAGASGVRFFVPSEFEGTLSHRPQRNDPLDRGSAQARARLGQWSATMKYTVFSCGIFMERFSRYGLGYYEMGYGSGVPNAGDYLINRNNNTASITDTNSAGHLVHICLTSAHDLARAVTAAVALDPHTWPREWSVRGDRRSLRDLVALCSRASGQQYDRHDYSHADLQTNIDHFAHYGDTETMAYLQRLKATADGRYDFSTASLNNRLGNRFRFTSFREWLQLNP</sequence>
<dbReference type="PANTHER" id="PTHR47706">
    <property type="entry name" value="NMRA-LIKE FAMILY PROTEIN"/>
    <property type="match status" value="1"/>
</dbReference>
<dbReference type="GO" id="GO:0016491">
    <property type="term" value="F:oxidoreductase activity"/>
    <property type="evidence" value="ECO:0007669"/>
    <property type="project" value="UniProtKB-KW"/>
</dbReference>
<dbReference type="InterPro" id="IPR036291">
    <property type="entry name" value="NAD(P)-bd_dom_sf"/>
</dbReference>
<feature type="domain" description="NmrA-like" evidence="3">
    <location>
        <begin position="3"/>
        <end position="302"/>
    </location>
</feature>
<gene>
    <name evidence="4" type="ORF">B0I35DRAFT_405379</name>
</gene>
<keyword evidence="1" id="KW-0521">NADP</keyword>
<dbReference type="Pfam" id="PF05368">
    <property type="entry name" value="NmrA"/>
    <property type="match status" value="1"/>
</dbReference>
<dbReference type="InterPro" id="IPR008030">
    <property type="entry name" value="NmrA-like"/>
</dbReference>
<proteinExistence type="predicted"/>
<keyword evidence="5" id="KW-1185">Reference proteome</keyword>
<dbReference type="Gene3D" id="3.40.50.720">
    <property type="entry name" value="NAD(P)-binding Rossmann-like Domain"/>
    <property type="match status" value="1"/>
</dbReference>
<protein>
    <submittedName>
        <fullName evidence="4">Isoflavone reductase family protein</fullName>
    </submittedName>
</protein>
<dbReference type="PANTHER" id="PTHR47706:SF5">
    <property type="entry name" value="ISOFLAVONE REDUCTASE"/>
    <property type="match status" value="1"/>
</dbReference>
<accession>A0A8K0SXZ1</accession>
<reference evidence="4" key="1">
    <citation type="journal article" date="2021" name="Nat. Commun.">
        <title>Genetic determinants of endophytism in the Arabidopsis root mycobiome.</title>
        <authorList>
            <person name="Mesny F."/>
            <person name="Miyauchi S."/>
            <person name="Thiergart T."/>
            <person name="Pickel B."/>
            <person name="Atanasova L."/>
            <person name="Karlsson M."/>
            <person name="Huettel B."/>
            <person name="Barry K.W."/>
            <person name="Haridas S."/>
            <person name="Chen C."/>
            <person name="Bauer D."/>
            <person name="Andreopoulos W."/>
            <person name="Pangilinan J."/>
            <person name="LaButti K."/>
            <person name="Riley R."/>
            <person name="Lipzen A."/>
            <person name="Clum A."/>
            <person name="Drula E."/>
            <person name="Henrissat B."/>
            <person name="Kohler A."/>
            <person name="Grigoriev I.V."/>
            <person name="Martin F.M."/>
            <person name="Hacquard S."/>
        </authorList>
    </citation>
    <scope>NUCLEOTIDE SEQUENCE</scope>
    <source>
        <strain evidence="4">MPI-CAGE-CH-0235</strain>
    </source>
</reference>
<dbReference type="OrthoDB" id="419598at2759"/>
<dbReference type="Proteomes" id="UP000813444">
    <property type="component" value="Unassembled WGS sequence"/>
</dbReference>
<evidence type="ECO:0000313" key="4">
    <source>
        <dbReference type="EMBL" id="KAH7326077.1"/>
    </source>
</evidence>
<evidence type="ECO:0000256" key="1">
    <source>
        <dbReference type="ARBA" id="ARBA00022857"/>
    </source>
</evidence>
<organism evidence="4 5">
    <name type="scientific">Stachybotrys elegans</name>
    <dbReference type="NCBI Taxonomy" id="80388"/>
    <lineage>
        <taxon>Eukaryota</taxon>
        <taxon>Fungi</taxon>
        <taxon>Dikarya</taxon>
        <taxon>Ascomycota</taxon>
        <taxon>Pezizomycotina</taxon>
        <taxon>Sordariomycetes</taxon>
        <taxon>Hypocreomycetidae</taxon>
        <taxon>Hypocreales</taxon>
        <taxon>Stachybotryaceae</taxon>
        <taxon>Stachybotrys</taxon>
    </lineage>
</organism>
<dbReference type="AlphaFoldDB" id="A0A8K0SXZ1"/>
<name>A0A8K0SXZ1_9HYPO</name>
<dbReference type="EMBL" id="JAGPNK010000002">
    <property type="protein sequence ID" value="KAH7326077.1"/>
    <property type="molecule type" value="Genomic_DNA"/>
</dbReference>
<comment type="caution">
    <text evidence="4">The sequence shown here is derived from an EMBL/GenBank/DDBJ whole genome shotgun (WGS) entry which is preliminary data.</text>
</comment>
<evidence type="ECO:0000256" key="2">
    <source>
        <dbReference type="ARBA" id="ARBA00023002"/>
    </source>
</evidence>
<keyword evidence="2" id="KW-0560">Oxidoreductase</keyword>
<evidence type="ECO:0000313" key="5">
    <source>
        <dbReference type="Proteomes" id="UP000813444"/>
    </source>
</evidence>
<dbReference type="SUPFAM" id="SSF51735">
    <property type="entry name" value="NAD(P)-binding Rossmann-fold domains"/>
    <property type="match status" value="1"/>
</dbReference>
<dbReference type="InterPro" id="IPR051609">
    <property type="entry name" value="NmrA/Isoflavone_reductase-like"/>
</dbReference>